<comment type="similarity">
    <text evidence="3">Belongs to the HARBI1 family.</text>
</comment>
<dbReference type="OrthoDB" id="3246760at2759"/>
<feature type="region of interest" description="Disordered" evidence="8">
    <location>
        <begin position="1"/>
        <end position="40"/>
    </location>
</feature>
<dbReference type="STRING" id="139420.A0A371CWC7"/>
<evidence type="ECO:0000256" key="4">
    <source>
        <dbReference type="ARBA" id="ARBA00022722"/>
    </source>
</evidence>
<dbReference type="PANTHER" id="PTHR22930:SF85">
    <property type="entry name" value="GH03217P-RELATED"/>
    <property type="match status" value="1"/>
</dbReference>
<protein>
    <recommendedName>
        <fullName evidence="9">DDE Tnp4 domain-containing protein</fullName>
    </recommendedName>
</protein>
<keyword evidence="7" id="KW-0539">Nucleus</keyword>
<comment type="subcellular location">
    <subcellularLocation>
        <location evidence="2">Nucleus</location>
    </subcellularLocation>
</comment>
<feature type="domain" description="DDE Tnp4" evidence="9">
    <location>
        <begin position="202"/>
        <end position="292"/>
    </location>
</feature>
<keyword evidence="6" id="KW-0378">Hydrolase</keyword>
<evidence type="ECO:0000256" key="5">
    <source>
        <dbReference type="ARBA" id="ARBA00022723"/>
    </source>
</evidence>
<evidence type="ECO:0000313" key="10">
    <source>
        <dbReference type="EMBL" id="RDX44581.1"/>
    </source>
</evidence>
<proteinExistence type="inferred from homology"/>
<dbReference type="GO" id="GO:0004518">
    <property type="term" value="F:nuclease activity"/>
    <property type="evidence" value="ECO:0007669"/>
    <property type="project" value="UniProtKB-KW"/>
</dbReference>
<dbReference type="PANTHER" id="PTHR22930">
    <property type="match status" value="1"/>
</dbReference>
<dbReference type="InterPro" id="IPR045249">
    <property type="entry name" value="HARBI1-like"/>
</dbReference>
<dbReference type="Proteomes" id="UP000256964">
    <property type="component" value="Unassembled WGS sequence"/>
</dbReference>
<evidence type="ECO:0000313" key="11">
    <source>
        <dbReference type="Proteomes" id="UP000256964"/>
    </source>
</evidence>
<dbReference type="GO" id="GO:0016787">
    <property type="term" value="F:hydrolase activity"/>
    <property type="evidence" value="ECO:0007669"/>
    <property type="project" value="UniProtKB-KW"/>
</dbReference>
<dbReference type="EMBL" id="KZ857448">
    <property type="protein sequence ID" value="RDX44581.1"/>
    <property type="molecule type" value="Genomic_DNA"/>
</dbReference>
<gene>
    <name evidence="10" type="ORF">OH76DRAFT_1359516</name>
</gene>
<reference evidence="10 11" key="1">
    <citation type="journal article" date="2018" name="Biotechnol. Biofuels">
        <title>Integrative visual omics of the white-rot fungus Polyporus brumalis exposes the biotechnological potential of its oxidative enzymes for delignifying raw plant biomass.</title>
        <authorList>
            <person name="Miyauchi S."/>
            <person name="Rancon A."/>
            <person name="Drula E."/>
            <person name="Hage H."/>
            <person name="Chaduli D."/>
            <person name="Favel A."/>
            <person name="Grisel S."/>
            <person name="Henrissat B."/>
            <person name="Herpoel-Gimbert I."/>
            <person name="Ruiz-Duenas F.J."/>
            <person name="Chevret D."/>
            <person name="Hainaut M."/>
            <person name="Lin J."/>
            <person name="Wang M."/>
            <person name="Pangilinan J."/>
            <person name="Lipzen A."/>
            <person name="Lesage-Meessen L."/>
            <person name="Navarro D."/>
            <person name="Riley R."/>
            <person name="Grigoriev I.V."/>
            <person name="Zhou S."/>
            <person name="Raouche S."/>
            <person name="Rosso M.N."/>
        </authorList>
    </citation>
    <scope>NUCLEOTIDE SEQUENCE [LARGE SCALE GENOMIC DNA]</scope>
    <source>
        <strain evidence="10 11">BRFM 1820</strain>
    </source>
</reference>
<dbReference type="Pfam" id="PF13359">
    <property type="entry name" value="DDE_Tnp_4"/>
    <property type="match status" value="1"/>
</dbReference>
<dbReference type="InterPro" id="IPR027806">
    <property type="entry name" value="HARBI1_dom"/>
</dbReference>
<keyword evidence="11" id="KW-1185">Reference proteome</keyword>
<evidence type="ECO:0000256" key="8">
    <source>
        <dbReference type="SAM" id="MobiDB-lite"/>
    </source>
</evidence>
<comment type="cofactor">
    <cofactor evidence="1">
        <name>a divalent metal cation</name>
        <dbReference type="ChEBI" id="CHEBI:60240"/>
    </cofactor>
</comment>
<sequence length="303" mass="34203">MDGEGADDGGEADDEGSGGEDEGEKVRVPRGPRPSRMGRHVRRTLDGMYARRYEAARNTLPRGPGYLPHVLHVFKNARPDKFREQLRINPTTFDRLVARLASDPVFSNDSDTPQMPVEQQVAIALYRFGHYGNAASLESVANWAGCGKGTVDLVTRRVMTAVLRQDFLTEFIRHPTPGEKEKAKDWVEAHSCRAWRNGWCMVDGTLVPFDDRPFWYGESYFDRKSNYSMNVQVVSLPNLRIIEVSYGHTGSTHDSSAWQKTNFAQCHDDLLEDGEFIWADSAYPVRNISSTRVYRPLSTQSGI</sequence>
<dbReference type="AlphaFoldDB" id="A0A371CWC7"/>
<keyword evidence="4" id="KW-0540">Nuclease</keyword>
<keyword evidence="5" id="KW-0479">Metal-binding</keyword>
<evidence type="ECO:0000256" key="1">
    <source>
        <dbReference type="ARBA" id="ARBA00001968"/>
    </source>
</evidence>
<evidence type="ECO:0000256" key="7">
    <source>
        <dbReference type="ARBA" id="ARBA00023242"/>
    </source>
</evidence>
<evidence type="ECO:0000256" key="2">
    <source>
        <dbReference type="ARBA" id="ARBA00004123"/>
    </source>
</evidence>
<dbReference type="GO" id="GO:0046872">
    <property type="term" value="F:metal ion binding"/>
    <property type="evidence" value="ECO:0007669"/>
    <property type="project" value="UniProtKB-KW"/>
</dbReference>
<feature type="compositionally biased region" description="Acidic residues" evidence="8">
    <location>
        <begin position="1"/>
        <end position="23"/>
    </location>
</feature>
<evidence type="ECO:0000259" key="9">
    <source>
        <dbReference type="Pfam" id="PF13359"/>
    </source>
</evidence>
<evidence type="ECO:0000256" key="6">
    <source>
        <dbReference type="ARBA" id="ARBA00022801"/>
    </source>
</evidence>
<accession>A0A371CWC7</accession>
<name>A0A371CWC7_9APHY</name>
<dbReference type="GO" id="GO:0005634">
    <property type="term" value="C:nucleus"/>
    <property type="evidence" value="ECO:0007669"/>
    <property type="project" value="UniProtKB-SubCell"/>
</dbReference>
<organism evidence="10 11">
    <name type="scientific">Lentinus brumalis</name>
    <dbReference type="NCBI Taxonomy" id="2498619"/>
    <lineage>
        <taxon>Eukaryota</taxon>
        <taxon>Fungi</taxon>
        <taxon>Dikarya</taxon>
        <taxon>Basidiomycota</taxon>
        <taxon>Agaricomycotina</taxon>
        <taxon>Agaricomycetes</taxon>
        <taxon>Polyporales</taxon>
        <taxon>Polyporaceae</taxon>
        <taxon>Lentinus</taxon>
    </lineage>
</organism>
<evidence type="ECO:0000256" key="3">
    <source>
        <dbReference type="ARBA" id="ARBA00006958"/>
    </source>
</evidence>